<feature type="region of interest" description="Disordered" evidence="1">
    <location>
        <begin position="257"/>
        <end position="278"/>
    </location>
</feature>
<dbReference type="EMBL" id="CP034437">
    <property type="protein sequence ID" value="AZN43369.1"/>
    <property type="molecule type" value="Genomic_DNA"/>
</dbReference>
<gene>
    <name evidence="2" type="ORF">EJC50_29510</name>
</gene>
<keyword evidence="3" id="KW-1185">Reference proteome</keyword>
<protein>
    <recommendedName>
        <fullName evidence="4">Nucleoside 2-deoxyribosyltransferase</fullName>
    </recommendedName>
</protein>
<accession>A0A3Q8X9E0</accession>
<reference evidence="3" key="1">
    <citation type="submission" date="2018-12" db="EMBL/GenBank/DDBJ databases">
        <title>Genome sequence of Peanibacillus sp.</title>
        <authorList>
            <person name="Subramani G."/>
            <person name="Srinivasan S."/>
            <person name="Kim M.K."/>
        </authorList>
    </citation>
    <scope>NUCLEOTIDE SEQUENCE [LARGE SCALE GENOMIC DNA]</scope>
    <source>
        <strain evidence="3">18JY67-1</strain>
    </source>
</reference>
<dbReference type="RefSeq" id="WP_126019840.1">
    <property type="nucleotide sequence ID" value="NZ_CP034437.1"/>
</dbReference>
<evidence type="ECO:0008006" key="4">
    <source>
        <dbReference type="Google" id="ProtNLM"/>
    </source>
</evidence>
<name>A0A3Q8X9E0_9BACL</name>
<evidence type="ECO:0000256" key="1">
    <source>
        <dbReference type="SAM" id="MobiDB-lite"/>
    </source>
</evidence>
<dbReference type="OrthoDB" id="9815193at2"/>
<feature type="compositionally biased region" description="Polar residues" evidence="1">
    <location>
        <begin position="260"/>
        <end position="278"/>
    </location>
</feature>
<evidence type="ECO:0000313" key="3">
    <source>
        <dbReference type="Proteomes" id="UP000272528"/>
    </source>
</evidence>
<dbReference type="Proteomes" id="UP000272528">
    <property type="component" value="Chromosome"/>
</dbReference>
<sequence>MPEENPQELQKKCFVIMPIAELESYGQGHFARVYDYIIKPACLEAGFIPVRADEVKQTNMIVLDILQKIIEFDMVICDLSSRNANVFYELGIRQAFSLPAVLMKDKRTLRAFDIAHMRDYEYDESLRVDSVQSDVSNISELIRNTYNSHINGDTHVNSLVSLLGTTAPKINSQVSLTDETKLILESIRDIGERISSVEDKIYNSTSRNYGRLERIIPGEIVESSANISARSLNNLEIVSSLQNSKFNTTPLGKYIEKNKNSQITNNEKTPTPSVTNKP</sequence>
<dbReference type="KEGG" id="palb:EJC50_29510"/>
<organism evidence="2 3">
    <name type="scientific">Paenibacillus albus</name>
    <dbReference type="NCBI Taxonomy" id="2495582"/>
    <lineage>
        <taxon>Bacteria</taxon>
        <taxon>Bacillati</taxon>
        <taxon>Bacillota</taxon>
        <taxon>Bacilli</taxon>
        <taxon>Bacillales</taxon>
        <taxon>Paenibacillaceae</taxon>
        <taxon>Paenibacillus</taxon>
    </lineage>
</organism>
<proteinExistence type="predicted"/>
<evidence type="ECO:0000313" key="2">
    <source>
        <dbReference type="EMBL" id="AZN43369.1"/>
    </source>
</evidence>
<dbReference type="AlphaFoldDB" id="A0A3Q8X9E0"/>